<keyword evidence="3" id="KW-1185">Reference proteome</keyword>
<accession>A0A367YGZ0</accession>
<dbReference type="OrthoDB" id="4019681at2759"/>
<reference evidence="2 3" key="1">
    <citation type="submission" date="2018-06" db="EMBL/GenBank/DDBJ databases">
        <title>Whole genome sequencing of Candida tropicalis (genome annotated by CSBL at Korea University).</title>
        <authorList>
            <person name="Ahn J."/>
        </authorList>
    </citation>
    <scope>NUCLEOTIDE SEQUENCE [LARGE SCALE GENOMIC DNA]</scope>
    <source>
        <strain evidence="2 3">ATCC 20962</strain>
    </source>
</reference>
<feature type="compositionally biased region" description="Basic and acidic residues" evidence="1">
    <location>
        <begin position="447"/>
        <end position="460"/>
    </location>
</feature>
<dbReference type="AlphaFoldDB" id="A0A367YGZ0"/>
<organism evidence="2 3">
    <name type="scientific">Candida viswanathii</name>
    <dbReference type="NCBI Taxonomy" id="5486"/>
    <lineage>
        <taxon>Eukaryota</taxon>
        <taxon>Fungi</taxon>
        <taxon>Dikarya</taxon>
        <taxon>Ascomycota</taxon>
        <taxon>Saccharomycotina</taxon>
        <taxon>Pichiomycetes</taxon>
        <taxon>Debaryomycetaceae</taxon>
        <taxon>Candida/Lodderomyces clade</taxon>
        <taxon>Candida</taxon>
    </lineage>
</organism>
<dbReference type="EMBL" id="QLNQ01000021">
    <property type="protein sequence ID" value="RCK65144.1"/>
    <property type="molecule type" value="Genomic_DNA"/>
</dbReference>
<sequence>MTPQTFQQVLDSYLRKLRRHPFPAPDVVESDMPSGLTTEKLQVNKSTSIVLHNLILSSKATVEPHPAFEYKTITSKFFVYPEEDQACAVNLGEIVGRVVKFYPFPGVQCDDSIDVRGLLSEHIGLPDLSSTTEVSKELQYDNGPSLQVEVPKILSVKQPNPATNLPKWDMTDSLDVFDIVPEVIPMLCDYSPNTDVGMLKFDNCPTSKYQLDLNTINKQERTINIDCAFPKWPSPTDFQYPNIDSIRQFILDQNRITESGKYFVYPITRFDTSRKDYTSEAVLLVKEFFIKHFYHDELWQLPKHILIDGMTWNPFNFDPEGFVDFHLQESIETEGIIRLLSEVVPWKESKVGFILEQMECEDPVVDITKQPPDTMEPPKQPPPAATTQIFTNVATYQDDTGEIEKLASLHKKRKLDVEPSLILPPEISMLLFVDQNTIQEVESDTNESAKESTPEVEAPRHSFSPTQHIIINQKMWDTDYHLATNLSKAIHVIEAKLDYPVDIIVNATVGICLTTWDHLLQVDTDNSFLVLEDFVRCKLYLRSIAVVAIVTNPWFLEHSGENLQRLQVTCLAFDIRILLVLQEEALPSILELIDLEGPEELDNDTTDRDDRSCTFLCECGLSYFQANRIVMEYGFEKFITSSLQEKLDQLTDLLPSEFLVCMTSSSAAQSHLLTPSHQQYLDSIFESELY</sequence>
<comment type="caution">
    <text evidence="2">The sequence shown here is derived from an EMBL/GenBank/DDBJ whole genome shotgun (WGS) entry which is preliminary data.</text>
</comment>
<evidence type="ECO:0000256" key="1">
    <source>
        <dbReference type="SAM" id="MobiDB-lite"/>
    </source>
</evidence>
<dbReference type="Proteomes" id="UP000253472">
    <property type="component" value="Unassembled WGS sequence"/>
</dbReference>
<evidence type="ECO:0000313" key="3">
    <source>
        <dbReference type="Proteomes" id="UP000253472"/>
    </source>
</evidence>
<gene>
    <name evidence="2" type="ORF">Cantr_00566</name>
</gene>
<name>A0A367YGZ0_9ASCO</name>
<feature type="region of interest" description="Disordered" evidence="1">
    <location>
        <begin position="441"/>
        <end position="461"/>
    </location>
</feature>
<protein>
    <submittedName>
        <fullName evidence="2">Uncharacterized protein</fullName>
    </submittedName>
</protein>
<proteinExistence type="predicted"/>
<evidence type="ECO:0000313" key="2">
    <source>
        <dbReference type="EMBL" id="RCK65144.1"/>
    </source>
</evidence>